<dbReference type="KEGG" id="tro:trd_A0136"/>
<keyword evidence="2" id="KW-1185">Reference proteome</keyword>
<gene>
    <name evidence="1" type="ordered locus">trd_A0136</name>
</gene>
<dbReference type="SUPFAM" id="SSF88713">
    <property type="entry name" value="Glycoside hydrolase/deacetylase"/>
    <property type="match status" value="1"/>
</dbReference>
<name>B9L2X2_THERP</name>
<protein>
    <submittedName>
        <fullName evidence="1">Putative deacetylase</fullName>
    </submittedName>
</protein>
<dbReference type="AlphaFoldDB" id="B9L2X2"/>
<dbReference type="InterPro" id="IPR011330">
    <property type="entry name" value="Glyco_hydro/deAcase_b/a-brl"/>
</dbReference>
<dbReference type="Proteomes" id="UP000000447">
    <property type="component" value="Plasmid unnamed"/>
</dbReference>
<sequence>MARRVLVSVHDVAPAWVEEVRWLLRELDAIGARPRSLLVIPCHNGRDDLRRCPELVELLQVEVANGSEIVLHGYTHARAWRWRGDPLTVARAALFAREVAEFASLGWPEQRARLIAGREILAACGLETTGFCPPGWLHTAELPSLLAELGFAYLVEMLFLVDVCDQRRLPTPWMGFMGTPWLHEGLAQLGARLLAPWRARARTISVFFHPQGAPDSPVCRRALRELARELERGGEPSTYGAAIALP</sequence>
<proteinExistence type="predicted"/>
<dbReference type="RefSeq" id="WP_012642462.1">
    <property type="nucleotide sequence ID" value="NC_011961.1"/>
</dbReference>
<keyword evidence="1" id="KW-0614">Plasmid</keyword>
<organism evidence="1 2">
    <name type="scientific">Thermomicrobium roseum (strain ATCC 27502 / DSM 5159 / P-2)</name>
    <dbReference type="NCBI Taxonomy" id="309801"/>
    <lineage>
        <taxon>Bacteria</taxon>
        <taxon>Pseudomonadati</taxon>
        <taxon>Thermomicrobiota</taxon>
        <taxon>Thermomicrobia</taxon>
        <taxon>Thermomicrobiales</taxon>
        <taxon>Thermomicrobiaceae</taxon>
        <taxon>Thermomicrobium</taxon>
    </lineage>
</organism>
<evidence type="ECO:0000313" key="1">
    <source>
        <dbReference type="EMBL" id="ACM06475.1"/>
    </source>
</evidence>
<dbReference type="eggNOG" id="COG3233">
    <property type="taxonomic scope" value="Bacteria"/>
</dbReference>
<dbReference type="CDD" id="cd11374">
    <property type="entry name" value="CE4_u10"/>
    <property type="match status" value="1"/>
</dbReference>
<dbReference type="GO" id="GO:0005975">
    <property type="term" value="P:carbohydrate metabolic process"/>
    <property type="evidence" value="ECO:0007669"/>
    <property type="project" value="InterPro"/>
</dbReference>
<dbReference type="EMBL" id="CP001276">
    <property type="protein sequence ID" value="ACM06475.1"/>
    <property type="molecule type" value="Genomic_DNA"/>
</dbReference>
<dbReference type="Gene3D" id="3.20.20.370">
    <property type="entry name" value="Glycoside hydrolase/deacetylase"/>
    <property type="match status" value="1"/>
</dbReference>
<dbReference type="HOGENOM" id="CLU_079824_0_0_0"/>
<dbReference type="Pfam" id="PF10096">
    <property type="entry name" value="DUF2334"/>
    <property type="match status" value="1"/>
</dbReference>
<accession>B9L2X2</accession>
<dbReference type="InterPro" id="IPR018763">
    <property type="entry name" value="DUF2334"/>
</dbReference>
<evidence type="ECO:0000313" key="2">
    <source>
        <dbReference type="Proteomes" id="UP000000447"/>
    </source>
</evidence>
<reference evidence="1 2" key="1">
    <citation type="journal article" date="2009" name="PLoS ONE">
        <title>Complete genome sequence of the aerobic CO-oxidizing thermophile Thermomicrobium roseum.</title>
        <authorList>
            <person name="Wu D."/>
            <person name="Raymond J."/>
            <person name="Wu M."/>
            <person name="Chatterji S."/>
            <person name="Ren Q."/>
            <person name="Graham J.E."/>
            <person name="Bryant D.A."/>
            <person name="Robb F."/>
            <person name="Colman A."/>
            <person name="Tallon L.J."/>
            <person name="Badger J.H."/>
            <person name="Madupu R."/>
            <person name="Ward N.L."/>
            <person name="Eisen J.A."/>
        </authorList>
    </citation>
    <scope>NUCLEOTIDE SEQUENCE [LARGE SCALE GENOMIC DNA]</scope>
    <source>
        <strain evidence="2">ATCC 27502 / DSM 5159 / P-2</strain>
        <plasmid evidence="1">unnamed</plasmid>
    </source>
</reference>
<geneLocation type="plasmid" evidence="2">
    <name>Tros</name>
</geneLocation>